<name>A0ABW5W2E6_9PSEU</name>
<dbReference type="Proteomes" id="UP001597478">
    <property type="component" value="Unassembled WGS sequence"/>
</dbReference>
<keyword evidence="1" id="KW-1133">Transmembrane helix</keyword>
<dbReference type="RefSeq" id="WP_377387801.1">
    <property type="nucleotide sequence ID" value="NZ_JBHSAN010000008.1"/>
</dbReference>
<protein>
    <submittedName>
        <fullName evidence="2">Uncharacterized protein</fullName>
    </submittedName>
</protein>
<dbReference type="EMBL" id="JBHUOF010000001">
    <property type="protein sequence ID" value="MFD2798118.1"/>
    <property type="molecule type" value="Genomic_DNA"/>
</dbReference>
<keyword evidence="1" id="KW-0812">Transmembrane</keyword>
<comment type="caution">
    <text evidence="2">The sequence shown here is derived from an EMBL/GenBank/DDBJ whole genome shotgun (WGS) entry which is preliminary data.</text>
</comment>
<sequence>MLKRSVRVAWSQRLMFVMLALVFAATAALQGFLASSVSEWWPAVLAALLALAAAGCLFAALQSSND</sequence>
<evidence type="ECO:0000256" key="1">
    <source>
        <dbReference type="SAM" id="Phobius"/>
    </source>
</evidence>
<proteinExistence type="predicted"/>
<organism evidence="2 3">
    <name type="scientific">Prauserella oleivorans</name>
    <dbReference type="NCBI Taxonomy" id="1478153"/>
    <lineage>
        <taxon>Bacteria</taxon>
        <taxon>Bacillati</taxon>
        <taxon>Actinomycetota</taxon>
        <taxon>Actinomycetes</taxon>
        <taxon>Pseudonocardiales</taxon>
        <taxon>Pseudonocardiaceae</taxon>
        <taxon>Prauserella</taxon>
    </lineage>
</organism>
<gene>
    <name evidence="2" type="ORF">ACFS2C_01765</name>
</gene>
<keyword evidence="3" id="KW-1185">Reference proteome</keyword>
<evidence type="ECO:0000313" key="2">
    <source>
        <dbReference type="EMBL" id="MFD2798118.1"/>
    </source>
</evidence>
<feature type="transmembrane region" description="Helical" evidence="1">
    <location>
        <begin position="40"/>
        <end position="61"/>
    </location>
</feature>
<accession>A0ABW5W2E6</accession>
<reference evidence="3" key="1">
    <citation type="journal article" date="2019" name="Int. J. Syst. Evol. Microbiol.">
        <title>The Global Catalogue of Microorganisms (GCM) 10K type strain sequencing project: providing services to taxonomists for standard genome sequencing and annotation.</title>
        <authorList>
            <consortium name="The Broad Institute Genomics Platform"/>
            <consortium name="The Broad Institute Genome Sequencing Center for Infectious Disease"/>
            <person name="Wu L."/>
            <person name="Ma J."/>
        </authorList>
    </citation>
    <scope>NUCLEOTIDE SEQUENCE [LARGE SCALE GENOMIC DNA]</scope>
    <source>
        <strain evidence="3">IBRC-M 10906</strain>
    </source>
</reference>
<evidence type="ECO:0000313" key="3">
    <source>
        <dbReference type="Proteomes" id="UP001597478"/>
    </source>
</evidence>
<keyword evidence="1" id="KW-0472">Membrane</keyword>